<sequence length="92" mass="9227">MAIAITEAWSAGRTVAALLNDAACAARSAHTGSPAYRRQSSRKEQGPYPEAEEDGPAACRPVGTGIGALDGPGGRFPVTGATAGPGHRTALP</sequence>
<protein>
    <submittedName>
        <fullName evidence="2">Uncharacterized protein</fullName>
    </submittedName>
</protein>
<evidence type="ECO:0000313" key="3">
    <source>
        <dbReference type="Proteomes" id="UP001500456"/>
    </source>
</evidence>
<organism evidence="2 3">
    <name type="scientific">Streptomyces plumbiresistens</name>
    <dbReference type="NCBI Taxonomy" id="511811"/>
    <lineage>
        <taxon>Bacteria</taxon>
        <taxon>Bacillati</taxon>
        <taxon>Actinomycetota</taxon>
        <taxon>Actinomycetes</taxon>
        <taxon>Kitasatosporales</taxon>
        <taxon>Streptomycetaceae</taxon>
        <taxon>Streptomyces</taxon>
    </lineage>
</organism>
<dbReference type="EMBL" id="BAAAZX010000026">
    <property type="protein sequence ID" value="GAA4017820.1"/>
    <property type="molecule type" value="Genomic_DNA"/>
</dbReference>
<evidence type="ECO:0000256" key="1">
    <source>
        <dbReference type="SAM" id="MobiDB-lite"/>
    </source>
</evidence>
<accession>A0ABP7SXG7</accession>
<keyword evidence="3" id="KW-1185">Reference proteome</keyword>
<evidence type="ECO:0000313" key="2">
    <source>
        <dbReference type="EMBL" id="GAA4017820.1"/>
    </source>
</evidence>
<comment type="caution">
    <text evidence="2">The sequence shown here is derived from an EMBL/GenBank/DDBJ whole genome shotgun (WGS) entry which is preliminary data.</text>
</comment>
<reference evidence="3" key="1">
    <citation type="journal article" date="2019" name="Int. J. Syst. Evol. Microbiol.">
        <title>The Global Catalogue of Microorganisms (GCM) 10K type strain sequencing project: providing services to taxonomists for standard genome sequencing and annotation.</title>
        <authorList>
            <consortium name="The Broad Institute Genomics Platform"/>
            <consortium name="The Broad Institute Genome Sequencing Center for Infectious Disease"/>
            <person name="Wu L."/>
            <person name="Ma J."/>
        </authorList>
    </citation>
    <scope>NUCLEOTIDE SEQUENCE [LARGE SCALE GENOMIC DNA]</scope>
    <source>
        <strain evidence="3">JCM 16924</strain>
    </source>
</reference>
<dbReference type="Proteomes" id="UP001500456">
    <property type="component" value="Unassembled WGS sequence"/>
</dbReference>
<name>A0ABP7SXG7_9ACTN</name>
<proteinExistence type="predicted"/>
<feature type="region of interest" description="Disordered" evidence="1">
    <location>
        <begin position="28"/>
        <end position="92"/>
    </location>
</feature>
<gene>
    <name evidence="2" type="ORF">GCM10022232_71800</name>
</gene>
<feature type="compositionally biased region" description="Gly residues" evidence="1">
    <location>
        <begin position="64"/>
        <end position="74"/>
    </location>
</feature>